<evidence type="ECO:0000313" key="3">
    <source>
        <dbReference type="EMBL" id="TBU89064.1"/>
    </source>
</evidence>
<dbReference type="InterPro" id="IPR001789">
    <property type="entry name" value="Sig_transdc_resp-reg_receiver"/>
</dbReference>
<protein>
    <submittedName>
        <fullName evidence="3">Pilus assembly protein</fullName>
    </submittedName>
</protein>
<dbReference type="RefSeq" id="WP_131185915.1">
    <property type="nucleotide sequence ID" value="NZ_QJUO01000039.1"/>
</dbReference>
<dbReference type="OrthoDB" id="5813333at2"/>
<organism evidence="3 4">
    <name type="scientific">Stutzerimonas kirkiae</name>
    <dbReference type="NCBI Taxonomy" id="2211392"/>
    <lineage>
        <taxon>Bacteria</taxon>
        <taxon>Pseudomonadati</taxon>
        <taxon>Pseudomonadota</taxon>
        <taxon>Gammaproteobacteria</taxon>
        <taxon>Pseudomonadales</taxon>
        <taxon>Pseudomonadaceae</taxon>
        <taxon>Stutzerimonas</taxon>
    </lineage>
</organism>
<dbReference type="InterPro" id="IPR027417">
    <property type="entry name" value="P-loop_NTPase"/>
</dbReference>
<dbReference type="SUPFAM" id="SSF52172">
    <property type="entry name" value="CheY-like"/>
    <property type="match status" value="1"/>
</dbReference>
<comment type="caution">
    <text evidence="3">The sequence shown here is derived from an EMBL/GenBank/DDBJ whole genome shotgun (WGS) entry which is preliminary data.</text>
</comment>
<dbReference type="EMBL" id="QJUP01000035">
    <property type="protein sequence ID" value="TBU89064.1"/>
    <property type="molecule type" value="Genomic_DNA"/>
</dbReference>
<comment type="caution">
    <text evidence="1">Lacks conserved residue(s) required for the propagation of feature annotation.</text>
</comment>
<dbReference type="GO" id="GO:0000160">
    <property type="term" value="P:phosphorelay signal transduction system"/>
    <property type="evidence" value="ECO:0007669"/>
    <property type="project" value="InterPro"/>
</dbReference>
<dbReference type="Gene3D" id="3.40.50.2300">
    <property type="match status" value="1"/>
</dbReference>
<sequence>MDNTFLVAVRTETQIDWLQEALAAQGQLLRAGQDLDELLGLLEVTPAQLVFVEISFEQSPAQCSLIEGLLEARPLLSVVAIGDGFDNQLVIGAMRAGARDFISYGLRGSEIAGLVRRLCQRLPALPERRGQGRISLFYGAQADADAALVASQVAHAVALCGRPTLLVDIGMPVGEGLQALGVEATFSFGDALRNIRRLDAGLIDSAFARHPGGLRLLGLAGGDEAIAQYGSAELYLLLGVLRQNFAQVIINLCGQPPSDALRTLLINAQKLYWYADQSVSGCRRNLELIRYWQERGVSLESAQLVVDRYIDSVAPDARTLLNTFELQCVHVLPLEGELRLAARNQGQPLGERAPRNALSRALGRLALGLAEGCEGCRQGATVMQRLFERIRG</sequence>
<dbReference type="AlphaFoldDB" id="A0A4Q9QXG9"/>
<dbReference type="SUPFAM" id="SSF52540">
    <property type="entry name" value="P-loop containing nucleoside triphosphate hydrolases"/>
    <property type="match status" value="1"/>
</dbReference>
<keyword evidence="4" id="KW-1185">Reference proteome</keyword>
<accession>A0A4Q9QXG9</accession>
<dbReference type="Gene3D" id="3.40.50.300">
    <property type="entry name" value="P-loop containing nucleotide triphosphate hydrolases"/>
    <property type="match status" value="1"/>
</dbReference>
<gene>
    <name evidence="3" type="ORF">DNJ96_17845</name>
</gene>
<reference evidence="3 4" key="1">
    <citation type="submission" date="2018-06" db="EMBL/GenBank/DDBJ databases">
        <title>Three novel Pseudomonas species isolated from symptomatic oak.</title>
        <authorList>
            <person name="Bueno-Gonzalez V."/>
            <person name="Brady C."/>
        </authorList>
    </citation>
    <scope>NUCLEOTIDE SEQUENCE [LARGE SCALE GENOMIC DNA]</scope>
    <source>
        <strain evidence="3 4">P17C</strain>
    </source>
</reference>
<evidence type="ECO:0000259" key="2">
    <source>
        <dbReference type="PROSITE" id="PS50110"/>
    </source>
</evidence>
<dbReference type="Proteomes" id="UP000292639">
    <property type="component" value="Unassembled WGS sequence"/>
</dbReference>
<dbReference type="InterPro" id="IPR031580">
    <property type="entry name" value="TadZ_N"/>
</dbReference>
<dbReference type="Pfam" id="PF16968">
    <property type="entry name" value="TadZ_N"/>
    <property type="match status" value="1"/>
</dbReference>
<dbReference type="InterPro" id="IPR011006">
    <property type="entry name" value="CheY-like_superfamily"/>
</dbReference>
<evidence type="ECO:0000313" key="4">
    <source>
        <dbReference type="Proteomes" id="UP000292639"/>
    </source>
</evidence>
<name>A0A4Q9QXG9_9GAMM</name>
<proteinExistence type="predicted"/>
<evidence type="ECO:0000256" key="1">
    <source>
        <dbReference type="PROSITE-ProRule" id="PRU00169"/>
    </source>
</evidence>
<dbReference type="PROSITE" id="PS50110">
    <property type="entry name" value="RESPONSE_REGULATORY"/>
    <property type="match status" value="1"/>
</dbReference>
<feature type="domain" description="Response regulatory" evidence="2">
    <location>
        <begin position="4"/>
        <end position="119"/>
    </location>
</feature>